<proteinExistence type="predicted"/>
<reference evidence="1" key="2">
    <citation type="journal article" date="2015" name="Fish Shellfish Immunol.">
        <title>Early steps in the European eel (Anguilla anguilla)-Vibrio vulnificus interaction in the gills: Role of the RtxA13 toxin.</title>
        <authorList>
            <person name="Callol A."/>
            <person name="Pajuelo D."/>
            <person name="Ebbesson L."/>
            <person name="Teles M."/>
            <person name="MacKenzie S."/>
            <person name="Amaro C."/>
        </authorList>
    </citation>
    <scope>NUCLEOTIDE SEQUENCE</scope>
</reference>
<organism evidence="1">
    <name type="scientific">Anguilla anguilla</name>
    <name type="common">European freshwater eel</name>
    <name type="synonym">Muraena anguilla</name>
    <dbReference type="NCBI Taxonomy" id="7936"/>
    <lineage>
        <taxon>Eukaryota</taxon>
        <taxon>Metazoa</taxon>
        <taxon>Chordata</taxon>
        <taxon>Craniata</taxon>
        <taxon>Vertebrata</taxon>
        <taxon>Euteleostomi</taxon>
        <taxon>Actinopterygii</taxon>
        <taxon>Neopterygii</taxon>
        <taxon>Teleostei</taxon>
        <taxon>Anguilliformes</taxon>
        <taxon>Anguillidae</taxon>
        <taxon>Anguilla</taxon>
    </lineage>
</organism>
<reference evidence="1" key="1">
    <citation type="submission" date="2014-11" db="EMBL/GenBank/DDBJ databases">
        <authorList>
            <person name="Amaro Gonzalez C."/>
        </authorList>
    </citation>
    <scope>NUCLEOTIDE SEQUENCE</scope>
</reference>
<evidence type="ECO:0000313" key="1">
    <source>
        <dbReference type="EMBL" id="JAH38201.1"/>
    </source>
</evidence>
<name>A0A0E9SA91_ANGAN</name>
<protein>
    <submittedName>
        <fullName evidence="1">Uncharacterized protein</fullName>
    </submittedName>
</protein>
<sequence>MKKVLEHSKDLLELPFLWLQSLFIYF</sequence>
<dbReference type="AlphaFoldDB" id="A0A0E9SA91"/>
<dbReference type="EMBL" id="GBXM01070376">
    <property type="protein sequence ID" value="JAH38201.1"/>
    <property type="molecule type" value="Transcribed_RNA"/>
</dbReference>
<accession>A0A0E9SA91</accession>